<dbReference type="NCBIfam" id="TIGR00706">
    <property type="entry name" value="SppA_dom"/>
    <property type="match status" value="1"/>
</dbReference>
<evidence type="ECO:0000313" key="10">
    <source>
        <dbReference type="EMBL" id="PWA07666.1"/>
    </source>
</evidence>
<dbReference type="OrthoDB" id="9764363at2"/>
<dbReference type="InterPro" id="IPR002142">
    <property type="entry name" value="Peptidase_S49"/>
</dbReference>
<dbReference type="SUPFAM" id="SSF52096">
    <property type="entry name" value="ClpP/crotonase"/>
    <property type="match status" value="2"/>
</dbReference>
<dbReference type="GO" id="GO:0016020">
    <property type="term" value="C:membrane"/>
    <property type="evidence" value="ECO:0007669"/>
    <property type="project" value="UniProtKB-SubCell"/>
</dbReference>
<comment type="caution">
    <text evidence="10">The sequence shown here is derived from an EMBL/GenBank/DDBJ whole genome shotgun (WGS) entry which is preliminary data.</text>
</comment>
<keyword evidence="4" id="KW-0378">Hydrolase</keyword>
<name>A0A2U1JR47_9FLAO</name>
<evidence type="ECO:0000256" key="2">
    <source>
        <dbReference type="ARBA" id="ARBA00008683"/>
    </source>
</evidence>
<dbReference type="CDD" id="cd07018">
    <property type="entry name" value="S49_SppA_67K_type"/>
    <property type="match status" value="1"/>
</dbReference>
<feature type="active site" description="Proton donor/acceptor" evidence="7">
    <location>
        <position position="189"/>
    </location>
</feature>
<gene>
    <name evidence="10" type="primary">sppA</name>
    <name evidence="10" type="ORF">DB891_14285</name>
</gene>
<dbReference type="NCBIfam" id="TIGR00705">
    <property type="entry name" value="SppA_67K"/>
    <property type="match status" value="1"/>
</dbReference>
<evidence type="ECO:0000256" key="3">
    <source>
        <dbReference type="ARBA" id="ARBA00022670"/>
    </source>
</evidence>
<dbReference type="AlphaFoldDB" id="A0A2U1JR47"/>
<dbReference type="Gene3D" id="3.90.226.10">
    <property type="entry name" value="2-enoyl-CoA Hydratase, Chain A, domain 1"/>
    <property type="match status" value="3"/>
</dbReference>
<feature type="active site" description="Nucleophile" evidence="7">
    <location>
        <position position="385"/>
    </location>
</feature>
<feature type="domain" description="Peptidase S49" evidence="9">
    <location>
        <begin position="369"/>
        <end position="519"/>
    </location>
</feature>
<dbReference type="InterPro" id="IPR047272">
    <property type="entry name" value="S49_SppA_C"/>
</dbReference>
<protein>
    <submittedName>
        <fullName evidence="10">Signal peptide peptidase SppA</fullName>
    </submittedName>
</protein>
<dbReference type="GO" id="GO:0008236">
    <property type="term" value="F:serine-type peptidase activity"/>
    <property type="evidence" value="ECO:0007669"/>
    <property type="project" value="UniProtKB-KW"/>
</dbReference>
<evidence type="ECO:0000313" key="11">
    <source>
        <dbReference type="Proteomes" id="UP000245618"/>
    </source>
</evidence>
<evidence type="ECO:0000256" key="6">
    <source>
        <dbReference type="ARBA" id="ARBA00023136"/>
    </source>
</evidence>
<dbReference type="PANTHER" id="PTHR33209">
    <property type="entry name" value="PROTEASE 4"/>
    <property type="match status" value="1"/>
</dbReference>
<organism evidence="10 11">
    <name type="scientific">Flavobacterium laiguense</name>
    <dbReference type="NCBI Taxonomy" id="2169409"/>
    <lineage>
        <taxon>Bacteria</taxon>
        <taxon>Pseudomonadati</taxon>
        <taxon>Bacteroidota</taxon>
        <taxon>Flavobacteriia</taxon>
        <taxon>Flavobacteriales</taxon>
        <taxon>Flavobacteriaceae</taxon>
        <taxon>Flavobacterium</taxon>
    </lineage>
</organism>
<keyword evidence="3" id="KW-0645">Protease</keyword>
<dbReference type="EMBL" id="QCZH01000020">
    <property type="protein sequence ID" value="PWA07666.1"/>
    <property type="molecule type" value="Genomic_DNA"/>
</dbReference>
<evidence type="ECO:0000256" key="8">
    <source>
        <dbReference type="SAM" id="Phobius"/>
    </source>
</evidence>
<keyword evidence="5" id="KW-0720">Serine protease</keyword>
<accession>A0A2U1JR47</accession>
<keyword evidence="11" id="KW-1185">Reference proteome</keyword>
<dbReference type="InterPro" id="IPR004635">
    <property type="entry name" value="Pept_S49_SppA"/>
</dbReference>
<dbReference type="PANTHER" id="PTHR33209:SF1">
    <property type="entry name" value="PEPTIDASE S49 DOMAIN-CONTAINING PROTEIN"/>
    <property type="match status" value="1"/>
</dbReference>
<comment type="subcellular location">
    <subcellularLocation>
        <location evidence="1">Membrane</location>
    </subcellularLocation>
</comment>
<proteinExistence type="inferred from homology"/>
<dbReference type="PIRSF" id="PIRSF001217">
    <property type="entry name" value="Protease_4_SppA"/>
    <property type="match status" value="1"/>
</dbReference>
<comment type="similarity">
    <text evidence="2">Belongs to the peptidase S49 family.</text>
</comment>
<sequence length="585" mass="64641">MRFLGNVMATIIGIFVFFMLFFFGIVLIGALFGGESEGVTVKSNSVIELNLENISNDYAGKYKDPWMEVFSEKKGIGFIDVLNAIEAAKTDSDIKGISILNEDSSLGLAQSKELREALISFKKSGKFVMAYANNYSQRDYYLNSVANTIYLNPVGDLDFKGLSTEVMFFKDLQEKSGIKMEVIRHGKYKSAVEPFLENKMSDANREQTTALLNSVWNSVLADISASRNIPTARLNEIATGLLARTPEMAKANKLIDIIAYEDVYHDAIKKALKVATDEDYNKVSMSDYAQKVTTTSISTDTDNQIAVIYAQGEIGSGEGDVNTIGEGSMRRSLQEARKNKDIKAIVLRVDSPGGSALTSDLIWREIELTKKVKPVVVSMGNYAASGGYYIACNANTIFAEKNTITGSIGVFGVLPNFSQLSTKIGINTEQVMTNENANYSPFVPLNEKFKGVTLEGVERVYKTFITHVAEGRKMTVAQVDSIAQGRVWTGTEAKRIGLVDKIGNLNDALKEAASLAKIKTYSTQNFPEYEKDFSDLLASFPFAKSKKALIKEELGEENYFLLQQIKKVQLQKGIQARMPFEISIQ</sequence>
<keyword evidence="8" id="KW-1133">Transmembrane helix</keyword>
<dbReference type="Proteomes" id="UP000245618">
    <property type="component" value="Unassembled WGS sequence"/>
</dbReference>
<dbReference type="Pfam" id="PF01343">
    <property type="entry name" value="Peptidase_S49"/>
    <property type="match status" value="2"/>
</dbReference>
<evidence type="ECO:0000256" key="1">
    <source>
        <dbReference type="ARBA" id="ARBA00004370"/>
    </source>
</evidence>
<feature type="domain" description="Peptidase S49" evidence="9">
    <location>
        <begin position="121"/>
        <end position="272"/>
    </location>
</feature>
<dbReference type="InterPro" id="IPR029045">
    <property type="entry name" value="ClpP/crotonase-like_dom_sf"/>
</dbReference>
<dbReference type="GO" id="GO:0006465">
    <property type="term" value="P:signal peptide processing"/>
    <property type="evidence" value="ECO:0007669"/>
    <property type="project" value="InterPro"/>
</dbReference>
<evidence type="ECO:0000259" key="9">
    <source>
        <dbReference type="Pfam" id="PF01343"/>
    </source>
</evidence>
<feature type="transmembrane region" description="Helical" evidence="8">
    <location>
        <begin position="7"/>
        <end position="32"/>
    </location>
</feature>
<evidence type="ECO:0000256" key="5">
    <source>
        <dbReference type="ARBA" id="ARBA00022825"/>
    </source>
</evidence>
<keyword evidence="6 8" id="KW-0472">Membrane</keyword>
<evidence type="ECO:0000256" key="7">
    <source>
        <dbReference type="PIRSR" id="PIRSR001217-1"/>
    </source>
</evidence>
<dbReference type="InterPro" id="IPR047217">
    <property type="entry name" value="S49_SppA_67K_type_N"/>
</dbReference>
<evidence type="ECO:0000256" key="4">
    <source>
        <dbReference type="ARBA" id="ARBA00022801"/>
    </source>
</evidence>
<dbReference type="RefSeq" id="WP_116764256.1">
    <property type="nucleotide sequence ID" value="NZ_QCZH01000020.1"/>
</dbReference>
<dbReference type="InterPro" id="IPR004634">
    <property type="entry name" value="Pept_S49_pIV"/>
</dbReference>
<keyword evidence="8" id="KW-0812">Transmembrane</keyword>
<dbReference type="CDD" id="cd07023">
    <property type="entry name" value="S49_Sppa_N_C"/>
    <property type="match status" value="1"/>
</dbReference>
<reference evidence="10 11" key="1">
    <citation type="submission" date="2018-04" db="EMBL/GenBank/DDBJ databases">
        <title>Flavobacterium sp. nov., isolated from glacier ice.</title>
        <authorList>
            <person name="Liu Q."/>
            <person name="Xin Y.-H."/>
        </authorList>
    </citation>
    <scope>NUCLEOTIDE SEQUENCE [LARGE SCALE GENOMIC DNA]</scope>
    <source>
        <strain evidence="10 11">LB2P30</strain>
    </source>
</reference>